<dbReference type="Proteomes" id="UP001178507">
    <property type="component" value="Unassembled WGS sequence"/>
</dbReference>
<name>A0AA36ITG2_9DINO</name>
<evidence type="ECO:0000313" key="2">
    <source>
        <dbReference type="EMBL" id="CAJ1392585.1"/>
    </source>
</evidence>
<dbReference type="Pfam" id="PF11913">
    <property type="entry name" value="DUF3431"/>
    <property type="match status" value="1"/>
</dbReference>
<feature type="chain" id="PRO_5041375549" evidence="1">
    <location>
        <begin position="20"/>
        <end position="646"/>
    </location>
</feature>
<feature type="signal peptide" evidence="1">
    <location>
        <begin position="1"/>
        <end position="19"/>
    </location>
</feature>
<dbReference type="PROSITE" id="PS51257">
    <property type="entry name" value="PROKAR_LIPOPROTEIN"/>
    <property type="match status" value="1"/>
</dbReference>
<accession>A0AA36ITG2</accession>
<evidence type="ECO:0000313" key="3">
    <source>
        <dbReference type="Proteomes" id="UP001178507"/>
    </source>
</evidence>
<keyword evidence="1" id="KW-0732">Signal</keyword>
<dbReference type="AlphaFoldDB" id="A0AA36ITG2"/>
<dbReference type="InterPro" id="IPR021838">
    <property type="entry name" value="DUF3431"/>
</dbReference>
<organism evidence="2 3">
    <name type="scientific">Effrenium voratum</name>
    <dbReference type="NCBI Taxonomy" id="2562239"/>
    <lineage>
        <taxon>Eukaryota</taxon>
        <taxon>Sar</taxon>
        <taxon>Alveolata</taxon>
        <taxon>Dinophyceae</taxon>
        <taxon>Suessiales</taxon>
        <taxon>Symbiodiniaceae</taxon>
        <taxon>Effrenium</taxon>
    </lineage>
</organism>
<proteinExistence type="predicted"/>
<sequence length="646" mass="72757">MWKQRVICLPCCFLVSCHAAQLDQIPPYGEAAPGQANSGCGTETDFTMMLIRSRAYYRTGLFELSDSERVSRILEHRDVIKDICTVALLQAILLKLEENLIYQADAFESLMSQYALYLHEAIRQGRIRQEDMEVWPLDEGIQRVRNISQALSEKRPLSTAMVMNYCQVTDRFGASHELDWLAEPFFAEAAEGGLLAETDLYIYQVDWPWCKPLQEGILRKLRRVVRRLHVVPYAGGPRREEQTAYFKYISDHWDNLPDFTIFVHPDADEHQGAAFLALRRALSLINTQSQFAYDALGYYPLAQQMVVEPRRTWGPGFAPKWRRFWRRVFGHPWDILGHKPPRCKWERHAGHYLAAHAEAGQRQTLPAAKAACALLEEDCAGVTCLTPFDPLEADSALPLPQDRFGQRSCTARVGAEGLISSPEPSEVSYLKTCAAEGQSAHAADFTEDSETGATYQKAEGTFLFGYAEEDEVSRGEADARRRCDELGDACTGYTCAASIQVSPSTTKKGYAEAQQAQSCTVRSGRELIRSPSNELTYLKVSPSAMLHSAVARKGDKADASGDFQFYTGSQSIVRKDRLQWWPLEEIQTFAADGIWCSDTTGLFEAVWHRMFGEPLSQHPRGHDPALPLYLKWEVPTFFSYGDEGVI</sequence>
<comment type="caution">
    <text evidence="2">The sequence shown here is derived from an EMBL/GenBank/DDBJ whole genome shotgun (WGS) entry which is preliminary data.</text>
</comment>
<protein>
    <submittedName>
        <fullName evidence="2">Uncharacterized protein</fullName>
    </submittedName>
</protein>
<reference evidence="2" key="1">
    <citation type="submission" date="2023-08" db="EMBL/GenBank/DDBJ databases">
        <authorList>
            <person name="Chen Y."/>
            <person name="Shah S."/>
            <person name="Dougan E. K."/>
            <person name="Thang M."/>
            <person name="Chan C."/>
        </authorList>
    </citation>
    <scope>NUCLEOTIDE SEQUENCE</scope>
</reference>
<keyword evidence="3" id="KW-1185">Reference proteome</keyword>
<gene>
    <name evidence="2" type="ORF">EVOR1521_LOCUS17643</name>
</gene>
<dbReference type="EMBL" id="CAUJNA010002358">
    <property type="protein sequence ID" value="CAJ1392585.1"/>
    <property type="molecule type" value="Genomic_DNA"/>
</dbReference>
<evidence type="ECO:0000256" key="1">
    <source>
        <dbReference type="SAM" id="SignalP"/>
    </source>
</evidence>